<evidence type="ECO:0000256" key="9">
    <source>
        <dbReference type="ARBA" id="ARBA00022764"/>
    </source>
</evidence>
<evidence type="ECO:0000256" key="8">
    <source>
        <dbReference type="ARBA" id="ARBA00022737"/>
    </source>
</evidence>
<dbReference type="KEGG" id="sfu:Sfum_2005"/>
<dbReference type="SUPFAM" id="SSF50494">
    <property type="entry name" value="Trypsin-like serine proteases"/>
    <property type="match status" value="1"/>
</dbReference>
<dbReference type="Gene3D" id="2.30.42.10">
    <property type="match status" value="2"/>
</dbReference>
<dbReference type="Pfam" id="PF00595">
    <property type="entry name" value="PDZ"/>
    <property type="match status" value="1"/>
</dbReference>
<dbReference type="SUPFAM" id="SSF50156">
    <property type="entry name" value="PDZ domain-like"/>
    <property type="match status" value="2"/>
</dbReference>
<dbReference type="STRING" id="335543.Sfum_2005"/>
<reference evidence="17 18" key="1">
    <citation type="submission" date="2006-10" db="EMBL/GenBank/DDBJ databases">
        <title>Complete sequence of Syntrophobacter fumaroxidans MPOB.</title>
        <authorList>
            <consortium name="US DOE Joint Genome Institute"/>
            <person name="Copeland A."/>
            <person name="Lucas S."/>
            <person name="Lapidus A."/>
            <person name="Barry K."/>
            <person name="Detter J.C."/>
            <person name="Glavina del Rio T."/>
            <person name="Hammon N."/>
            <person name="Israni S."/>
            <person name="Pitluck S."/>
            <person name="Goltsman E.G."/>
            <person name="Martinez M."/>
            <person name="Schmutz J."/>
            <person name="Larimer F."/>
            <person name="Land M."/>
            <person name="Hauser L."/>
            <person name="Kyrpides N."/>
            <person name="Kim E."/>
            <person name="Boone D.R."/>
            <person name="Brockman F."/>
            <person name="Culley D."/>
            <person name="Ferry J."/>
            <person name="Gunsalus R."/>
            <person name="McInerney M.J."/>
            <person name="Morrison M."/>
            <person name="Plugge C."/>
            <person name="Rohlin L."/>
            <person name="Scholten J."/>
            <person name="Sieber J."/>
            <person name="Stams A.J.M."/>
            <person name="Worm P."/>
            <person name="Henstra A.M."/>
            <person name="Richardson P."/>
        </authorList>
    </citation>
    <scope>NUCLEOTIDE SEQUENCE [LARGE SCALE GENOMIC DNA]</scope>
    <source>
        <strain evidence="18">DSM 10017 / MPOB</strain>
    </source>
</reference>
<dbReference type="MEROPS" id="S01.274"/>
<evidence type="ECO:0000256" key="5">
    <source>
        <dbReference type="ARBA" id="ARBA00013958"/>
    </source>
</evidence>
<feature type="active site" description="Charge relay system" evidence="14">
    <location>
        <position position="224"/>
    </location>
</feature>
<dbReference type="EC" id="3.4.21.107" evidence="4"/>
<dbReference type="InterPro" id="IPR001940">
    <property type="entry name" value="Peptidase_S1C"/>
</dbReference>
<dbReference type="InterPro" id="IPR001478">
    <property type="entry name" value="PDZ"/>
</dbReference>
<dbReference type="NCBIfam" id="TIGR02037">
    <property type="entry name" value="degP_htrA_DO"/>
    <property type="match status" value="1"/>
</dbReference>
<name>A0LJT6_SYNFM</name>
<feature type="binding site" evidence="15">
    <location>
        <position position="120"/>
    </location>
    <ligand>
        <name>substrate</name>
    </ligand>
</feature>
<keyword evidence="12" id="KW-0346">Stress response</keyword>
<feature type="binding site" evidence="15">
    <location>
        <position position="150"/>
    </location>
    <ligand>
        <name>substrate</name>
    </ligand>
</feature>
<dbReference type="Proteomes" id="UP000001784">
    <property type="component" value="Chromosome"/>
</dbReference>
<dbReference type="InParanoid" id="A0LJT6"/>
<dbReference type="SMART" id="SM00228">
    <property type="entry name" value="PDZ"/>
    <property type="match status" value="2"/>
</dbReference>
<keyword evidence="6 17" id="KW-0645">Protease</keyword>
<evidence type="ECO:0000256" key="10">
    <source>
        <dbReference type="ARBA" id="ARBA00022801"/>
    </source>
</evidence>
<dbReference type="FunCoup" id="A0LJT6">
    <property type="interactions" value="557"/>
</dbReference>
<sequence length="475" mass="49467">MVVAAFFVGGLAASSGLNPGRLLAVPDAAQAAPAEGDQPGVTPTSPFATLAAKLTPVVVNVRVTKIERAEFPDFEGPEQPFGDFFRHFFGDRRGFPNVPAQGAGSGVIIRGDGYVLTNNHVVEGAREVTVTLSDKQEHKARIVGRDAKTDLALLKIEAGKSLPAASLGDSDQLKVGDWVMAIGNPFGLSETVTSGIVSAKGRVIGAGPYDDFIQTDASINPGNSGGPLFNMKGEVVGINTAIIPNAQGIGFAIPVNTAKPLIPQLETKGEVTRGYLGVSIQSITPDLASAMGLGDGKGALVADVVEGGPADRAGIRRGDVILAFGGKDVKDSHDLSFMVAAAPVGRESAVTIMREGVERRLDVKIGKQESEEGAKEEFSKQAHGKWGLQLRDVPPRVAEELGLESERGALVAGVLPGSPADRAALRQGDVILEVNRQPVTSASELKERIAGAGERGALVLLVQSSRGTRYVVLKG</sequence>
<dbReference type="Gene3D" id="2.40.10.120">
    <property type="match status" value="1"/>
</dbReference>
<keyword evidence="9" id="KW-0574">Periplasm</keyword>
<evidence type="ECO:0000256" key="1">
    <source>
        <dbReference type="ARBA" id="ARBA00001772"/>
    </source>
</evidence>
<comment type="subcellular location">
    <subcellularLocation>
        <location evidence="2">Periplasm</location>
    </subcellularLocation>
</comment>
<gene>
    <name evidence="17" type="ordered locus">Sfum_2005</name>
</gene>
<proteinExistence type="inferred from homology"/>
<organism evidence="17 18">
    <name type="scientific">Syntrophobacter fumaroxidans (strain DSM 10017 / MPOB)</name>
    <dbReference type="NCBI Taxonomy" id="335543"/>
    <lineage>
        <taxon>Bacteria</taxon>
        <taxon>Pseudomonadati</taxon>
        <taxon>Thermodesulfobacteriota</taxon>
        <taxon>Syntrophobacteria</taxon>
        <taxon>Syntrophobacterales</taxon>
        <taxon>Syntrophobacteraceae</taxon>
        <taxon>Syntrophobacter</taxon>
    </lineage>
</organism>
<evidence type="ECO:0000313" key="17">
    <source>
        <dbReference type="EMBL" id="ABK17688.1"/>
    </source>
</evidence>
<accession>A0LJT6</accession>
<evidence type="ECO:0000256" key="13">
    <source>
        <dbReference type="ARBA" id="ARBA00032850"/>
    </source>
</evidence>
<dbReference type="PROSITE" id="PS50106">
    <property type="entry name" value="PDZ"/>
    <property type="match status" value="2"/>
</dbReference>
<feature type="domain" description="PDZ" evidence="16">
    <location>
        <begin position="375"/>
        <end position="464"/>
    </location>
</feature>
<evidence type="ECO:0000259" key="16">
    <source>
        <dbReference type="PROSITE" id="PS50106"/>
    </source>
</evidence>
<dbReference type="HOGENOM" id="CLU_020120_1_0_7"/>
<dbReference type="PANTHER" id="PTHR22939:SF130">
    <property type="entry name" value="PERIPLASMIC SERINE ENDOPROTEASE DEGP-LIKE-RELATED"/>
    <property type="match status" value="1"/>
</dbReference>
<feature type="active site" description="Charge relay system" evidence="14">
    <location>
        <position position="150"/>
    </location>
</feature>
<evidence type="ECO:0000256" key="4">
    <source>
        <dbReference type="ARBA" id="ARBA00013035"/>
    </source>
</evidence>
<feature type="binding site" evidence="15">
    <location>
        <begin position="222"/>
        <end position="224"/>
    </location>
    <ligand>
        <name>substrate</name>
    </ligand>
</feature>
<feature type="active site" description="Charge relay system" evidence="14">
    <location>
        <position position="120"/>
    </location>
</feature>
<evidence type="ECO:0000256" key="11">
    <source>
        <dbReference type="ARBA" id="ARBA00022825"/>
    </source>
</evidence>
<evidence type="ECO:0000256" key="14">
    <source>
        <dbReference type="PIRSR" id="PIRSR611782-1"/>
    </source>
</evidence>
<keyword evidence="8" id="KW-0677">Repeat</keyword>
<evidence type="ECO:0000256" key="12">
    <source>
        <dbReference type="ARBA" id="ARBA00023016"/>
    </source>
</evidence>
<dbReference type="AlphaFoldDB" id="A0LJT6"/>
<dbReference type="GO" id="GO:0004252">
    <property type="term" value="F:serine-type endopeptidase activity"/>
    <property type="evidence" value="ECO:0007669"/>
    <property type="project" value="InterPro"/>
</dbReference>
<feature type="domain" description="PDZ" evidence="16">
    <location>
        <begin position="272"/>
        <end position="356"/>
    </location>
</feature>
<dbReference type="CDD" id="cd10839">
    <property type="entry name" value="cpPDZ1_DegP-like"/>
    <property type="match status" value="1"/>
</dbReference>
<dbReference type="eggNOG" id="COG0265">
    <property type="taxonomic scope" value="Bacteria"/>
</dbReference>
<dbReference type="Pfam" id="PF13180">
    <property type="entry name" value="PDZ_2"/>
    <property type="match status" value="1"/>
</dbReference>
<comment type="catalytic activity">
    <reaction evidence="1">
        <text>Acts on substrates that are at least partially unfolded. The cleavage site P1 residue is normally between a pair of hydrophobic residues, such as Val-|-Val.</text>
        <dbReference type="EC" id="3.4.21.107"/>
    </reaction>
</comment>
<dbReference type="InterPro" id="IPR009003">
    <property type="entry name" value="Peptidase_S1_PA"/>
</dbReference>
<dbReference type="PANTHER" id="PTHR22939">
    <property type="entry name" value="SERINE PROTEASE FAMILY S1C HTRA-RELATED"/>
    <property type="match status" value="1"/>
</dbReference>
<evidence type="ECO:0000256" key="6">
    <source>
        <dbReference type="ARBA" id="ARBA00022670"/>
    </source>
</evidence>
<evidence type="ECO:0000256" key="7">
    <source>
        <dbReference type="ARBA" id="ARBA00022729"/>
    </source>
</evidence>
<evidence type="ECO:0000256" key="15">
    <source>
        <dbReference type="PIRSR" id="PIRSR611782-2"/>
    </source>
</evidence>
<dbReference type="InterPro" id="IPR036034">
    <property type="entry name" value="PDZ_sf"/>
</dbReference>
<protein>
    <recommendedName>
        <fullName evidence="5">Probable periplasmic serine endoprotease DegP-like</fullName>
        <ecNumber evidence="4">3.4.21.107</ecNumber>
    </recommendedName>
    <alternativeName>
        <fullName evidence="13">Protease Do</fullName>
    </alternativeName>
</protein>
<keyword evidence="10" id="KW-0378">Hydrolase</keyword>
<evidence type="ECO:0000313" key="18">
    <source>
        <dbReference type="Proteomes" id="UP000001784"/>
    </source>
</evidence>
<dbReference type="PRINTS" id="PR00834">
    <property type="entry name" value="PROTEASES2C"/>
</dbReference>
<evidence type="ECO:0000256" key="2">
    <source>
        <dbReference type="ARBA" id="ARBA00004418"/>
    </source>
</evidence>
<keyword evidence="18" id="KW-1185">Reference proteome</keyword>
<keyword evidence="7" id="KW-0732">Signal</keyword>
<evidence type="ECO:0000256" key="3">
    <source>
        <dbReference type="ARBA" id="ARBA00010541"/>
    </source>
</evidence>
<dbReference type="InterPro" id="IPR011782">
    <property type="entry name" value="Pept_S1C_Do"/>
</dbReference>
<keyword evidence="11" id="KW-0720">Serine protease</keyword>
<dbReference type="GO" id="GO:0006508">
    <property type="term" value="P:proteolysis"/>
    <property type="evidence" value="ECO:0007669"/>
    <property type="project" value="UniProtKB-KW"/>
</dbReference>
<dbReference type="Pfam" id="PF13365">
    <property type="entry name" value="Trypsin_2"/>
    <property type="match status" value="1"/>
</dbReference>
<comment type="similarity">
    <text evidence="3">Belongs to the peptidase S1C family.</text>
</comment>
<dbReference type="EMBL" id="CP000478">
    <property type="protein sequence ID" value="ABK17688.1"/>
    <property type="molecule type" value="Genomic_DNA"/>
</dbReference>